<keyword evidence="2" id="KW-0677">Repeat</keyword>
<dbReference type="GO" id="GO:0004672">
    <property type="term" value="F:protein kinase activity"/>
    <property type="evidence" value="ECO:0007669"/>
    <property type="project" value="InterPro"/>
</dbReference>
<dbReference type="InterPro" id="IPR001245">
    <property type="entry name" value="Ser-Thr/Tyr_kinase_cat_dom"/>
</dbReference>
<evidence type="ECO:0000313" key="4">
    <source>
        <dbReference type="EMBL" id="AWB20793.1"/>
    </source>
</evidence>
<protein>
    <submittedName>
        <fullName evidence="4">Protein kinase</fullName>
    </submittedName>
</protein>
<dbReference type="OrthoDB" id="8532199at2"/>
<feature type="domain" description="Protein kinase" evidence="3">
    <location>
        <begin position="216"/>
        <end position="459"/>
    </location>
</feature>
<dbReference type="SUPFAM" id="SSF52058">
    <property type="entry name" value="L domain-like"/>
    <property type="match status" value="1"/>
</dbReference>
<name>A0A2R4WGX6_9HYPH</name>
<dbReference type="InterPro" id="IPR000719">
    <property type="entry name" value="Prot_kinase_dom"/>
</dbReference>
<evidence type="ECO:0000256" key="2">
    <source>
        <dbReference type="ARBA" id="ARBA00022737"/>
    </source>
</evidence>
<dbReference type="SUPFAM" id="SSF56112">
    <property type="entry name" value="Protein kinase-like (PK-like)"/>
    <property type="match status" value="1"/>
</dbReference>
<evidence type="ECO:0000256" key="1">
    <source>
        <dbReference type="ARBA" id="ARBA00022614"/>
    </source>
</evidence>
<dbReference type="PROSITE" id="PS50011">
    <property type="entry name" value="PROTEIN_KINASE_DOM"/>
    <property type="match status" value="1"/>
</dbReference>
<proteinExistence type="predicted"/>
<dbReference type="PANTHER" id="PTHR48051">
    <property type="match status" value="1"/>
</dbReference>
<dbReference type="InterPro" id="IPR011009">
    <property type="entry name" value="Kinase-like_dom_sf"/>
</dbReference>
<gene>
    <name evidence="4" type="ORF">DA075_07595</name>
</gene>
<reference evidence="4 5" key="1">
    <citation type="submission" date="2018-04" db="EMBL/GenBank/DDBJ databases">
        <title>Methylobacterium sp. PR1016A genome.</title>
        <authorList>
            <person name="Park W."/>
        </authorList>
    </citation>
    <scope>NUCLEOTIDE SEQUENCE [LARGE SCALE GENOMIC DNA]</scope>
    <source>
        <strain evidence="4 5">PR1016A</strain>
    </source>
</reference>
<dbReference type="InterPro" id="IPR003591">
    <property type="entry name" value="Leu-rich_rpt_typical-subtyp"/>
</dbReference>
<dbReference type="EMBL" id="CP028843">
    <property type="protein sequence ID" value="AWB20793.1"/>
    <property type="molecule type" value="Genomic_DNA"/>
</dbReference>
<organism evidence="4 5">
    <name type="scientific">Methylobacterium currus</name>
    <dbReference type="NCBI Taxonomy" id="2051553"/>
    <lineage>
        <taxon>Bacteria</taxon>
        <taxon>Pseudomonadati</taxon>
        <taxon>Pseudomonadota</taxon>
        <taxon>Alphaproteobacteria</taxon>
        <taxon>Hyphomicrobiales</taxon>
        <taxon>Methylobacteriaceae</taxon>
        <taxon>Methylobacterium</taxon>
    </lineage>
</organism>
<dbReference type="GO" id="GO:0005524">
    <property type="term" value="F:ATP binding"/>
    <property type="evidence" value="ECO:0007669"/>
    <property type="project" value="InterPro"/>
</dbReference>
<dbReference type="SMART" id="SM00369">
    <property type="entry name" value="LRR_TYP"/>
    <property type="match status" value="4"/>
</dbReference>
<keyword evidence="4" id="KW-0808">Transferase</keyword>
<keyword evidence="5" id="KW-1185">Reference proteome</keyword>
<sequence>MILPPATRARLDALRRGDLAGARELRLPGGPEGRLSEVPPEILGLADTLEFLDLGQNDLTALPADFGRLRRLKVLFCSGNRFDRLPPVLGDCAALSQVGFRGSGIAEVPAESLAPALRWLTLTDNRIASLPEALGARPLLQKLMLAGNRLRALPESLGQAQNLELLRIASNGFEALPACLTALPRLAWLSWAGNPFEDRAASSPAAAAPAVFWRDLALGPLLGEGASGRVMRAAWRPAGREQGQDQASPGEGRPVALKLFKGAMTSDGLPEREMAACLAAGAHPHLTGGLGRLADHPDGTHGLLMTLLPEGWRVLAGPPSLESCSRDVYDPGLRLTQAAALRLARGVASGAAHLHARGFGHGDLYAHNVLWDGSRGEAVLSDFGAASALPPGREGAFLERLDVRAFGLLLGELRVLASLAHPALDALAAACTGPDPAARPGMAEVLDVLDAIIAETGPA</sequence>
<accession>A0A2R4WGX6</accession>
<dbReference type="Proteomes" id="UP000244755">
    <property type="component" value="Chromosome 1"/>
</dbReference>
<keyword evidence="1" id="KW-0433">Leucine-rich repeat</keyword>
<dbReference type="InterPro" id="IPR032675">
    <property type="entry name" value="LRR_dom_sf"/>
</dbReference>
<dbReference type="Gene3D" id="1.10.510.10">
    <property type="entry name" value="Transferase(Phosphotransferase) domain 1"/>
    <property type="match status" value="1"/>
</dbReference>
<dbReference type="PANTHER" id="PTHR48051:SF1">
    <property type="entry name" value="RAS SUPPRESSOR PROTEIN 1"/>
    <property type="match status" value="1"/>
</dbReference>
<dbReference type="KEGG" id="mee:DA075_07595"/>
<dbReference type="GO" id="GO:0005737">
    <property type="term" value="C:cytoplasm"/>
    <property type="evidence" value="ECO:0007669"/>
    <property type="project" value="TreeGrafter"/>
</dbReference>
<evidence type="ECO:0000313" key="5">
    <source>
        <dbReference type="Proteomes" id="UP000244755"/>
    </source>
</evidence>
<keyword evidence="4" id="KW-0418">Kinase</keyword>
<evidence type="ECO:0000259" key="3">
    <source>
        <dbReference type="PROSITE" id="PS50011"/>
    </source>
</evidence>
<dbReference type="AlphaFoldDB" id="A0A2R4WGX6"/>
<dbReference type="InterPro" id="IPR050216">
    <property type="entry name" value="LRR_domain-containing"/>
</dbReference>
<dbReference type="Pfam" id="PF07714">
    <property type="entry name" value="PK_Tyr_Ser-Thr"/>
    <property type="match status" value="1"/>
</dbReference>
<dbReference type="RefSeq" id="WP_099952684.1">
    <property type="nucleotide sequence ID" value="NZ_CP028843.1"/>
</dbReference>
<dbReference type="Gene3D" id="3.80.10.10">
    <property type="entry name" value="Ribonuclease Inhibitor"/>
    <property type="match status" value="1"/>
</dbReference>